<gene>
    <name evidence="3" type="ORF">PGT21_012832</name>
    <name evidence="1" type="ORF">PGT21_015071</name>
    <name evidence="2" type="ORF">PGTUg99_026818</name>
</gene>
<protein>
    <submittedName>
        <fullName evidence="3">Uncharacterized protein</fullName>
    </submittedName>
</protein>
<proteinExistence type="predicted"/>
<evidence type="ECO:0000313" key="3">
    <source>
        <dbReference type="EMBL" id="KAA1111812.1"/>
    </source>
</evidence>
<evidence type="ECO:0000313" key="2">
    <source>
        <dbReference type="EMBL" id="KAA1093549.1"/>
    </source>
</evidence>
<comment type="caution">
    <text evidence="3">The sequence shown here is derived from an EMBL/GenBank/DDBJ whole genome shotgun (WGS) entry which is preliminary data.</text>
</comment>
<name>A0A5B0QF95_PUCGR</name>
<dbReference type="EMBL" id="VSWC01000184">
    <property type="protein sequence ID" value="KAA1067708.1"/>
    <property type="molecule type" value="Genomic_DNA"/>
</dbReference>
<dbReference type="AlphaFoldDB" id="A0A5B0QF95"/>
<dbReference type="EMBL" id="VDEP01000374">
    <property type="protein sequence ID" value="KAA1093549.1"/>
    <property type="molecule type" value="Genomic_DNA"/>
</dbReference>
<evidence type="ECO:0000313" key="5">
    <source>
        <dbReference type="Proteomes" id="UP000325313"/>
    </source>
</evidence>
<evidence type="ECO:0000313" key="4">
    <source>
        <dbReference type="Proteomes" id="UP000324748"/>
    </source>
</evidence>
<accession>A0A5B0QF95</accession>
<reference evidence="4 5" key="1">
    <citation type="submission" date="2019-05" db="EMBL/GenBank/DDBJ databases">
        <title>Emergence of the Ug99 lineage of the wheat stem rust pathogen through somatic hybridization.</title>
        <authorList>
            <person name="Li F."/>
            <person name="Upadhyaya N.M."/>
            <person name="Sperschneider J."/>
            <person name="Matny O."/>
            <person name="Nguyen-Phuc H."/>
            <person name="Mago R."/>
            <person name="Raley C."/>
            <person name="Miller M.E."/>
            <person name="Silverstein K.A.T."/>
            <person name="Henningsen E."/>
            <person name="Hirsch C.D."/>
            <person name="Visser B."/>
            <person name="Pretorius Z.A."/>
            <person name="Steffenson B.J."/>
            <person name="Schwessinger B."/>
            <person name="Dodds P.N."/>
            <person name="Figueroa M."/>
        </authorList>
    </citation>
    <scope>NUCLEOTIDE SEQUENCE [LARGE SCALE GENOMIC DNA]</scope>
    <source>
        <strain evidence="3">21-0</strain>
        <strain evidence="2 5">Ug99</strain>
    </source>
</reference>
<keyword evidence="4" id="KW-1185">Reference proteome</keyword>
<sequence>MPCPYDRKMIWLEAYPRIFRSLIPEDPRSHTRTECPRRAQNKWSCEPVPVTDWHVRADRPASATPGPWKLTGWRVPSAEDCQQTTKQASQASPTNYLKTINIILNLNIKMAASLIVSKFLIPYQTILLQRIRSC</sequence>
<dbReference type="Proteomes" id="UP000324748">
    <property type="component" value="Unassembled WGS sequence"/>
</dbReference>
<organism evidence="3 4">
    <name type="scientific">Puccinia graminis f. sp. tritici</name>
    <dbReference type="NCBI Taxonomy" id="56615"/>
    <lineage>
        <taxon>Eukaryota</taxon>
        <taxon>Fungi</taxon>
        <taxon>Dikarya</taxon>
        <taxon>Basidiomycota</taxon>
        <taxon>Pucciniomycotina</taxon>
        <taxon>Pucciniomycetes</taxon>
        <taxon>Pucciniales</taxon>
        <taxon>Pucciniaceae</taxon>
        <taxon>Puccinia</taxon>
    </lineage>
</organism>
<evidence type="ECO:0000313" key="1">
    <source>
        <dbReference type="EMBL" id="KAA1067708.1"/>
    </source>
</evidence>
<dbReference type="EMBL" id="VSWC01000016">
    <property type="protein sequence ID" value="KAA1111812.1"/>
    <property type="molecule type" value="Genomic_DNA"/>
</dbReference>
<dbReference type="Proteomes" id="UP000325313">
    <property type="component" value="Unassembled WGS sequence"/>
</dbReference>